<keyword evidence="1" id="KW-0328">Glycosyltransferase</keyword>
<evidence type="ECO:0000313" key="2">
    <source>
        <dbReference type="Proteomes" id="UP000682782"/>
    </source>
</evidence>
<keyword evidence="2" id="KW-1185">Reference proteome</keyword>
<accession>A0AC61MZG0</accession>
<dbReference type="Proteomes" id="UP000682782">
    <property type="component" value="Chromosome"/>
</dbReference>
<reference evidence="1" key="1">
    <citation type="submission" date="2021-01" db="EMBL/GenBank/DDBJ databases">
        <title>Complete genome sequence of Clostridiales bacterium R-7.</title>
        <authorList>
            <person name="Mahoney-Kurpe S.C."/>
            <person name="Palevich N."/>
            <person name="Koike S."/>
            <person name="Moon C.D."/>
            <person name="Attwood G.T."/>
        </authorList>
    </citation>
    <scope>NUCLEOTIDE SEQUENCE</scope>
    <source>
        <strain evidence="1">R-7</strain>
    </source>
</reference>
<evidence type="ECO:0000313" key="1">
    <source>
        <dbReference type="EMBL" id="QUC67483.1"/>
    </source>
</evidence>
<proteinExistence type="predicted"/>
<dbReference type="EC" id="2.4.1.18" evidence="1"/>
<sequence length="648" mass="75172">MWYNPPDGQRRESFHMGNCVDAYDFLGAHPVEENGELKWHFSVWAPNAQRVSLVGEFCGWDREAYPMEKQYDGIWELRLPDGLFNPNRDPEKYSSPEAAELLRTYKYAILCANGEWHMRADPYGFEMELRPSNGSKLRNLAEYQWNDSAWMEARKEKEPCRQPMNIYEMHLGTWRRGEGGRILNYAEIADQLVPYLQDMGYTHVEFMPVMEHPFDGSWGYQVIGYYAATSRYGTPDQLRYLIDKLHQAGIAVILDWVPAHFPKDEAGLRLFDGTPCYEHADSRRAEMPQWGTLLFDYARGEAVSFLTSNALFWLKEYHVDGLRFDAVSCMLYLDFGKESGQWVPNQYGGHENLDAVRFLQNLNKAVERECPGAITVAEESTAYPKVTHPVEDGGLGFNFKWNMGWMNDILSYIALDPIYRQYHHDKITFSMMYAFSENYVLPFSHDEVVHCKGSMLDKHPGDLWKKFAGLRALYGYYMVHPGKKLLFMGGEFGQFVEWRDNQQLDWFLLDYEKHPDLQKYVKALNHLYSSEPAMHKVDDSWDGFKWLNVNDKERSVAAVIRSDGEDGYIACAVNFTPQPYLNYRIGLPFDCELTEILNSDREEFGGSNLYNGTVLHAEEIPQEEHPFSCEIVLPPLAAVFFRVQKKEK</sequence>
<protein>
    <submittedName>
        <fullName evidence="1">1,4-alpha-glucan branching protein GlgB</fullName>
        <ecNumber evidence="1">2.4.1.18</ecNumber>
    </submittedName>
</protein>
<keyword evidence="1" id="KW-0808">Transferase</keyword>
<dbReference type="EMBL" id="CP068393">
    <property type="protein sequence ID" value="QUC67483.1"/>
    <property type="molecule type" value="Genomic_DNA"/>
</dbReference>
<gene>
    <name evidence="1" type="primary">glgB</name>
    <name evidence="1" type="ORF">JYE49_01915</name>
</gene>
<name>A0AC61MZG0_9FIRM</name>
<organism evidence="1 2">
    <name type="scientific">Aristaeella hokkaidonensis</name>
    <dbReference type="NCBI Taxonomy" id="3046382"/>
    <lineage>
        <taxon>Bacteria</taxon>
        <taxon>Bacillati</taxon>
        <taxon>Bacillota</taxon>
        <taxon>Clostridia</taxon>
        <taxon>Eubacteriales</taxon>
        <taxon>Aristaeellaceae</taxon>
        <taxon>Aristaeella</taxon>
    </lineage>
</organism>